<dbReference type="Proteomes" id="UP000007484">
    <property type="component" value="Chromosome"/>
</dbReference>
<keyword evidence="4 6" id="KW-0233">DNA recombination</keyword>
<dbReference type="STRING" id="768700.MSU_0790"/>
<comment type="domain">
    <text evidence="6">Has three domains with a flexible linker between the domains II and III and assumes an 'L' shape. Domain III is highly mobile and contacts RuvB.</text>
</comment>
<dbReference type="GO" id="GO:0006281">
    <property type="term" value="P:DNA repair"/>
    <property type="evidence" value="ECO:0007669"/>
    <property type="project" value="UniProtKB-UniRule"/>
</dbReference>
<keyword evidence="2 6" id="KW-0227">DNA damage</keyword>
<gene>
    <name evidence="6 7" type="primary">ruvA</name>
    <name evidence="7" type="ordered locus">MSU_0790</name>
</gene>
<keyword evidence="1 6" id="KW-0963">Cytoplasm</keyword>
<dbReference type="GO" id="GO:0016787">
    <property type="term" value="F:hydrolase activity"/>
    <property type="evidence" value="ECO:0007669"/>
    <property type="project" value="UniProtKB-KW"/>
</dbReference>
<evidence type="ECO:0000256" key="4">
    <source>
        <dbReference type="ARBA" id="ARBA00023172"/>
    </source>
</evidence>
<comment type="subcellular location">
    <subcellularLocation>
        <location evidence="6">Cytoplasm</location>
    </subcellularLocation>
</comment>
<evidence type="ECO:0000313" key="7">
    <source>
        <dbReference type="EMBL" id="ADX98314.1"/>
    </source>
</evidence>
<dbReference type="AlphaFoldDB" id="F0QS44"/>
<protein>
    <recommendedName>
        <fullName evidence="6">Holliday junction branch migration complex subunit RuvA</fullName>
    </recommendedName>
</protein>
<dbReference type="GO" id="GO:0005737">
    <property type="term" value="C:cytoplasm"/>
    <property type="evidence" value="ECO:0007669"/>
    <property type="project" value="UniProtKB-SubCell"/>
</dbReference>
<dbReference type="InterPro" id="IPR000085">
    <property type="entry name" value="RuvA"/>
</dbReference>
<evidence type="ECO:0000256" key="2">
    <source>
        <dbReference type="ARBA" id="ARBA00022763"/>
    </source>
</evidence>
<evidence type="ECO:0000256" key="3">
    <source>
        <dbReference type="ARBA" id="ARBA00023125"/>
    </source>
</evidence>
<dbReference type="SUPFAM" id="SSF47781">
    <property type="entry name" value="RuvA domain 2-like"/>
    <property type="match status" value="1"/>
</dbReference>
<dbReference type="GO" id="GO:0006310">
    <property type="term" value="P:DNA recombination"/>
    <property type="evidence" value="ECO:0007669"/>
    <property type="project" value="UniProtKB-UniRule"/>
</dbReference>
<sequence length="206" mass="24145">MYYLKCQIISVHKNYLIAESNGKGYKINFADTYSIKEQEEHLIYVFREFKLDTKNQITSQLFGFLSEKEFELFNSLLAIKGIGCKTAQAILTNDWNMMYFLAEREERLKLAELRGFNLKIANLFIYSIKNMKSLKNSFNKHSSSSYSDSKECKEKEVISSLIKIGYKFDDIKRALDIIRESDTELKNDFNSLINECLKTISQIKYH</sequence>
<evidence type="ECO:0000256" key="1">
    <source>
        <dbReference type="ARBA" id="ARBA00022490"/>
    </source>
</evidence>
<evidence type="ECO:0000313" key="8">
    <source>
        <dbReference type="Proteomes" id="UP000007484"/>
    </source>
</evidence>
<organism evidence="7 8">
    <name type="scientific">Mycoplasma suis (strain Illinois)</name>
    <dbReference type="NCBI Taxonomy" id="768700"/>
    <lineage>
        <taxon>Bacteria</taxon>
        <taxon>Bacillati</taxon>
        <taxon>Mycoplasmatota</taxon>
        <taxon>Mollicutes</taxon>
        <taxon>Mycoplasmataceae</taxon>
        <taxon>Mycoplasma</taxon>
    </lineage>
</organism>
<keyword evidence="7" id="KW-0547">Nucleotide-binding</keyword>
<dbReference type="EMBL" id="CP002525">
    <property type="protein sequence ID" value="ADX98314.1"/>
    <property type="molecule type" value="Genomic_DNA"/>
</dbReference>
<comment type="subunit">
    <text evidence="6">Homotetramer. Forms an RuvA(8)-RuvB(12)-Holliday junction (HJ) complex. HJ DNA is sandwiched between 2 RuvA tetramers; dsDNA enters through RuvA and exits via RuvB. An RuvB hexamer assembles on each DNA strand where it exits the tetramer. Each RuvB hexamer is contacted by two RuvA subunits (via domain III) on 2 adjacent RuvB subunits; this complex drives branch migration. In the full resolvosome a probable DNA-RuvA(4)-RuvB(12)-RuvC(2) complex forms which resolves the HJ.</text>
</comment>
<proteinExistence type="inferred from homology"/>
<dbReference type="Gene3D" id="1.10.150.20">
    <property type="entry name" value="5' to 3' exonuclease, C-terminal subdomain"/>
    <property type="match status" value="1"/>
</dbReference>
<evidence type="ECO:0000256" key="6">
    <source>
        <dbReference type="HAMAP-Rule" id="MF_00031"/>
    </source>
</evidence>
<accession>F0QS44</accession>
<keyword evidence="5 6" id="KW-0234">DNA repair</keyword>
<comment type="similarity">
    <text evidence="6">Belongs to the RuvA family.</text>
</comment>
<dbReference type="GO" id="GO:0048476">
    <property type="term" value="C:Holliday junction resolvase complex"/>
    <property type="evidence" value="ECO:0007669"/>
    <property type="project" value="UniProtKB-UniRule"/>
</dbReference>
<dbReference type="KEGG" id="mss:MSU_0790"/>
<dbReference type="HAMAP" id="MF_00031">
    <property type="entry name" value="DNA_HJ_migration_RuvA"/>
    <property type="match status" value="1"/>
</dbReference>
<comment type="function">
    <text evidence="6">The RuvA-RuvB-RuvC complex processes Holliday junction (HJ) DNA during genetic recombination and DNA repair, while the RuvA-RuvB complex plays an important role in the rescue of blocked DNA replication forks via replication fork reversal (RFR). RuvA specifically binds to HJ cruciform DNA, conferring on it an open structure. The RuvB hexamer acts as an ATP-dependent pump, pulling dsDNA into and through the RuvAB complex. HJ branch migration allows RuvC to scan DNA until it finds its consensus sequence, where it cleaves and resolves the cruciform DNA.</text>
</comment>
<keyword evidence="8" id="KW-1185">Reference proteome</keyword>
<dbReference type="GO" id="GO:0000400">
    <property type="term" value="F:four-way junction DNA binding"/>
    <property type="evidence" value="ECO:0007669"/>
    <property type="project" value="UniProtKB-UniRule"/>
</dbReference>
<keyword evidence="7" id="KW-0067">ATP-binding</keyword>
<keyword evidence="3 6" id="KW-0238">DNA-binding</keyword>
<dbReference type="GO" id="GO:0003678">
    <property type="term" value="F:DNA helicase activity"/>
    <property type="evidence" value="ECO:0007669"/>
    <property type="project" value="InterPro"/>
</dbReference>
<dbReference type="InterPro" id="IPR010994">
    <property type="entry name" value="RuvA_2-like"/>
</dbReference>
<dbReference type="RefSeq" id="WP_013609430.1">
    <property type="nucleotide sequence ID" value="NC_015155.1"/>
</dbReference>
<feature type="region of interest" description="Domain III" evidence="6">
    <location>
        <begin position="155"/>
        <end position="206"/>
    </location>
</feature>
<keyword evidence="7" id="KW-0378">Hydrolase</keyword>
<dbReference type="NCBIfam" id="TIGR00084">
    <property type="entry name" value="ruvA"/>
    <property type="match status" value="1"/>
</dbReference>
<name>F0QS44_MYCSL</name>
<dbReference type="HOGENOM" id="CLU_087936_1_1_14"/>
<evidence type="ECO:0000256" key="5">
    <source>
        <dbReference type="ARBA" id="ARBA00023204"/>
    </source>
</evidence>
<comment type="caution">
    <text evidence="6">Lacks conserved residue(s) required for the propagation of feature annotation.</text>
</comment>
<reference evidence="7 8" key="1">
    <citation type="journal article" date="2011" name="J. Bacteriol.">
        <title>Complete genome sequences of two hemotropic Mycoplasmas, Mycoplasma haemofelis strain Ohio2 and Mycoplasma suis strain Illinois.</title>
        <authorList>
            <person name="Messick J.B."/>
            <person name="Santos A.P."/>
            <person name="Guimaraes A.M."/>
        </authorList>
    </citation>
    <scope>NUCLEOTIDE SEQUENCE [LARGE SCALE GENOMIC DNA]</scope>
    <source>
        <strain evidence="7 8">Illinois</strain>
    </source>
</reference>
<keyword evidence="7" id="KW-0347">Helicase</keyword>